<evidence type="ECO:0000256" key="6">
    <source>
        <dbReference type="ARBA" id="ARBA00034078"/>
    </source>
</evidence>
<dbReference type="GO" id="GO:0051537">
    <property type="term" value="F:2 iron, 2 sulfur cluster binding"/>
    <property type="evidence" value="ECO:0007669"/>
    <property type="project" value="UniProtKB-KW"/>
</dbReference>
<accession>A0A3B1BTB2</accession>
<evidence type="ECO:0000256" key="5">
    <source>
        <dbReference type="ARBA" id="ARBA00023157"/>
    </source>
</evidence>
<keyword evidence="7" id="KW-0812">Transmembrane</keyword>
<dbReference type="AlphaFoldDB" id="A0A3B1BTB2"/>
<name>A0A3B1BTB2_9ZZZZ</name>
<dbReference type="InterPro" id="IPR005805">
    <property type="entry name" value="Rieske_Fe-S_prot_C"/>
</dbReference>
<dbReference type="InterPro" id="IPR036922">
    <property type="entry name" value="Rieske_2Fe-2S_sf"/>
</dbReference>
<dbReference type="Gene3D" id="2.102.10.10">
    <property type="entry name" value="Rieske [2Fe-2S] iron-sulphur domain"/>
    <property type="match status" value="1"/>
</dbReference>
<feature type="transmembrane region" description="Helical" evidence="7">
    <location>
        <begin position="20"/>
        <end position="45"/>
    </location>
</feature>
<organism evidence="9">
    <name type="scientific">hydrothermal vent metagenome</name>
    <dbReference type="NCBI Taxonomy" id="652676"/>
    <lineage>
        <taxon>unclassified sequences</taxon>
        <taxon>metagenomes</taxon>
        <taxon>ecological metagenomes</taxon>
    </lineage>
</organism>
<evidence type="ECO:0000256" key="4">
    <source>
        <dbReference type="ARBA" id="ARBA00023014"/>
    </source>
</evidence>
<protein>
    <submittedName>
        <fullName evidence="9">Ubiquinol-cytochrome C reductase iron-sulfur subunit</fullName>
        <ecNumber evidence="9">1.10.2.2</ecNumber>
    </submittedName>
</protein>
<dbReference type="GO" id="GO:0046872">
    <property type="term" value="F:metal ion binding"/>
    <property type="evidence" value="ECO:0007669"/>
    <property type="project" value="UniProtKB-KW"/>
</dbReference>
<evidence type="ECO:0000259" key="8">
    <source>
        <dbReference type="PROSITE" id="PS51296"/>
    </source>
</evidence>
<dbReference type="CDD" id="cd03467">
    <property type="entry name" value="Rieske"/>
    <property type="match status" value="1"/>
</dbReference>
<gene>
    <name evidence="9" type="ORF">MNBD_NITROSPINAE01-1470</name>
</gene>
<evidence type="ECO:0000313" key="9">
    <source>
        <dbReference type="EMBL" id="VAX15094.1"/>
    </source>
</evidence>
<keyword evidence="3" id="KW-0408">Iron</keyword>
<keyword evidence="7" id="KW-0472">Membrane</keyword>
<dbReference type="InterPro" id="IPR014349">
    <property type="entry name" value="Rieske_Fe-S_prot"/>
</dbReference>
<dbReference type="PANTHER" id="PTHR10134">
    <property type="entry name" value="CYTOCHROME B-C1 COMPLEX SUBUNIT RIESKE, MITOCHONDRIAL"/>
    <property type="match status" value="1"/>
</dbReference>
<evidence type="ECO:0000256" key="3">
    <source>
        <dbReference type="ARBA" id="ARBA00023004"/>
    </source>
</evidence>
<reference evidence="9" key="1">
    <citation type="submission" date="2018-06" db="EMBL/GenBank/DDBJ databases">
        <authorList>
            <person name="Zhirakovskaya E."/>
        </authorList>
    </citation>
    <scope>NUCLEOTIDE SEQUENCE</scope>
</reference>
<keyword evidence="1" id="KW-0001">2Fe-2S</keyword>
<dbReference type="EMBL" id="UOGC01000003">
    <property type="protein sequence ID" value="VAX15094.1"/>
    <property type="molecule type" value="Genomic_DNA"/>
</dbReference>
<evidence type="ECO:0000256" key="2">
    <source>
        <dbReference type="ARBA" id="ARBA00022723"/>
    </source>
</evidence>
<sequence>MSAGENIETPSSNEDTRRWFLNAMISFFGAVTALGVAYPVGMYLWPREKKVKGGGKRSMKIPLSDIHVGGAKFIRFLNKPTVILRPSEIQVSALSAICTHLGCVVKFKEAAGELQCPCHGGRFDANGKVLGGPPPAPLVSFPVRIDGDYIVVEEA</sequence>
<dbReference type="GO" id="GO:0016491">
    <property type="term" value="F:oxidoreductase activity"/>
    <property type="evidence" value="ECO:0007669"/>
    <property type="project" value="UniProtKB-KW"/>
</dbReference>
<keyword evidence="5" id="KW-1015">Disulfide bond</keyword>
<dbReference type="Pfam" id="PF00355">
    <property type="entry name" value="Rieske"/>
    <property type="match status" value="1"/>
</dbReference>
<feature type="domain" description="Rieske" evidence="8">
    <location>
        <begin position="58"/>
        <end position="152"/>
    </location>
</feature>
<proteinExistence type="predicted"/>
<keyword evidence="9" id="KW-0560">Oxidoreductase</keyword>
<dbReference type="PROSITE" id="PS51296">
    <property type="entry name" value="RIESKE"/>
    <property type="match status" value="1"/>
</dbReference>
<evidence type="ECO:0000256" key="7">
    <source>
        <dbReference type="SAM" id="Phobius"/>
    </source>
</evidence>
<dbReference type="GO" id="GO:0016020">
    <property type="term" value="C:membrane"/>
    <property type="evidence" value="ECO:0007669"/>
    <property type="project" value="InterPro"/>
</dbReference>
<dbReference type="PRINTS" id="PR00162">
    <property type="entry name" value="RIESKE"/>
</dbReference>
<comment type="cofactor">
    <cofactor evidence="6">
        <name>[2Fe-2S] cluster</name>
        <dbReference type="ChEBI" id="CHEBI:190135"/>
    </cofactor>
</comment>
<dbReference type="EC" id="1.10.2.2" evidence="9"/>
<keyword evidence="4" id="KW-0411">Iron-sulfur</keyword>
<evidence type="ECO:0000256" key="1">
    <source>
        <dbReference type="ARBA" id="ARBA00022714"/>
    </source>
</evidence>
<keyword evidence="2" id="KW-0479">Metal-binding</keyword>
<dbReference type="SUPFAM" id="SSF50022">
    <property type="entry name" value="ISP domain"/>
    <property type="match status" value="1"/>
</dbReference>
<dbReference type="InterPro" id="IPR017941">
    <property type="entry name" value="Rieske_2Fe-2S"/>
</dbReference>
<keyword evidence="7" id="KW-1133">Transmembrane helix</keyword>